<evidence type="ECO:0000256" key="1">
    <source>
        <dbReference type="SAM" id="Phobius"/>
    </source>
</evidence>
<comment type="caution">
    <text evidence="3">The sequence shown here is derived from an EMBL/GenBank/DDBJ whole genome shotgun (WGS) entry which is preliminary data.</text>
</comment>
<keyword evidence="1" id="KW-1133">Transmembrane helix</keyword>
<feature type="transmembrane region" description="Helical" evidence="1">
    <location>
        <begin position="95"/>
        <end position="116"/>
    </location>
</feature>
<protein>
    <recommendedName>
        <fullName evidence="2">DUF6533 domain-containing protein</fullName>
    </recommendedName>
</protein>
<evidence type="ECO:0000313" key="3">
    <source>
        <dbReference type="EMBL" id="KAG1780805.1"/>
    </source>
</evidence>
<accession>A0A9P7A1J7</accession>
<dbReference type="OrthoDB" id="2686513at2759"/>
<keyword evidence="4" id="KW-1185">Reference proteome</keyword>
<proteinExistence type="predicted"/>
<dbReference type="Pfam" id="PF20151">
    <property type="entry name" value="DUF6533"/>
    <property type="match status" value="1"/>
</dbReference>
<feature type="domain" description="DUF6533" evidence="2">
    <location>
        <begin position="21"/>
        <end position="51"/>
    </location>
</feature>
<keyword evidence="1" id="KW-0472">Membrane</keyword>
<dbReference type="EMBL" id="JABBWD010000007">
    <property type="protein sequence ID" value="KAG1780805.1"/>
    <property type="molecule type" value="Genomic_DNA"/>
</dbReference>
<feature type="transmembrane region" description="Helical" evidence="1">
    <location>
        <begin position="170"/>
        <end position="192"/>
    </location>
</feature>
<feature type="transmembrane region" description="Helical" evidence="1">
    <location>
        <begin position="44"/>
        <end position="64"/>
    </location>
</feature>
<organism evidence="3 4">
    <name type="scientific">Suillus placidus</name>
    <dbReference type="NCBI Taxonomy" id="48579"/>
    <lineage>
        <taxon>Eukaryota</taxon>
        <taxon>Fungi</taxon>
        <taxon>Dikarya</taxon>
        <taxon>Basidiomycota</taxon>
        <taxon>Agaricomycotina</taxon>
        <taxon>Agaricomycetes</taxon>
        <taxon>Agaricomycetidae</taxon>
        <taxon>Boletales</taxon>
        <taxon>Suillineae</taxon>
        <taxon>Suillaceae</taxon>
        <taxon>Suillus</taxon>
    </lineage>
</organism>
<dbReference type="AlphaFoldDB" id="A0A9P7A1J7"/>
<dbReference type="Proteomes" id="UP000714275">
    <property type="component" value="Unassembled WGS sequence"/>
</dbReference>
<feature type="transmembrane region" description="Helical" evidence="1">
    <location>
        <begin position="123"/>
        <end position="143"/>
    </location>
</feature>
<reference evidence="3" key="1">
    <citation type="journal article" date="2020" name="New Phytol.">
        <title>Comparative genomics reveals dynamic genome evolution in host specialist ectomycorrhizal fungi.</title>
        <authorList>
            <person name="Lofgren L.A."/>
            <person name="Nguyen N.H."/>
            <person name="Vilgalys R."/>
            <person name="Ruytinx J."/>
            <person name="Liao H.L."/>
            <person name="Branco S."/>
            <person name="Kuo A."/>
            <person name="LaButti K."/>
            <person name="Lipzen A."/>
            <person name="Andreopoulos W."/>
            <person name="Pangilinan J."/>
            <person name="Riley R."/>
            <person name="Hundley H."/>
            <person name="Na H."/>
            <person name="Barry K."/>
            <person name="Grigoriev I.V."/>
            <person name="Stajich J.E."/>
            <person name="Kennedy P.G."/>
        </authorList>
    </citation>
    <scope>NUCLEOTIDE SEQUENCE</scope>
    <source>
        <strain evidence="3">DOB743</strain>
    </source>
</reference>
<sequence length="303" mass="33891">MDNNEAQQILMHSYAVLVASTTLTEEITFIWYRPKALSAMLFLLNRYVALLGNMYALLINFLPVPEERFQLCFSNLCFFCSTKPSCPKYLLSRELLIFGQQFIVCFILTLRTYALYGRSQRLLIWMVVVVIALAGVASAGIFGHSSSTVIVVPGVNCFESDIIVTPANPGLAWVALFAYELLIFVLTVSRICKTRGLLRSPSLIMSRKNIIDVIFQDGAMYFGAMTLSNIPNILTFYFGSDIDKTSLATFTSCMSVTLVSRLMLNLHKSINSGIFATLTQDDNHDSYILTTRVSIHAQSLISY</sequence>
<evidence type="ECO:0000313" key="4">
    <source>
        <dbReference type="Proteomes" id="UP000714275"/>
    </source>
</evidence>
<keyword evidence="1" id="KW-0812">Transmembrane</keyword>
<evidence type="ECO:0000259" key="2">
    <source>
        <dbReference type="Pfam" id="PF20151"/>
    </source>
</evidence>
<dbReference type="InterPro" id="IPR045340">
    <property type="entry name" value="DUF6533"/>
</dbReference>
<gene>
    <name evidence="3" type="ORF">EV702DRAFT_680938</name>
</gene>
<name>A0A9P7A1J7_9AGAM</name>